<evidence type="ECO:0000313" key="3">
    <source>
        <dbReference type="EMBL" id="RKN24501.1"/>
    </source>
</evidence>
<dbReference type="InterPro" id="IPR052740">
    <property type="entry name" value="CE4"/>
</dbReference>
<gene>
    <name evidence="3" type="ORF">D7318_11585</name>
    <name evidence="2" type="ORF">D7319_10405</name>
</gene>
<dbReference type="InterPro" id="IPR011330">
    <property type="entry name" value="Glyco_hydro/deAcase_b/a-brl"/>
</dbReference>
<dbReference type="GO" id="GO:0005975">
    <property type="term" value="P:carbohydrate metabolic process"/>
    <property type="evidence" value="ECO:0007669"/>
    <property type="project" value="InterPro"/>
</dbReference>
<dbReference type="Proteomes" id="UP000275024">
    <property type="component" value="Unassembled WGS sequence"/>
</dbReference>
<dbReference type="PANTHER" id="PTHR45985:SF3">
    <property type="entry name" value="CHITIN DEACETYLASE-LIKE 4"/>
    <property type="match status" value="1"/>
</dbReference>
<keyword evidence="4" id="KW-1185">Reference proteome</keyword>
<proteinExistence type="predicted"/>
<dbReference type="Proteomes" id="UP000268652">
    <property type="component" value="Unassembled WGS sequence"/>
</dbReference>
<dbReference type="OrthoDB" id="438898at2"/>
<evidence type="ECO:0000313" key="5">
    <source>
        <dbReference type="Proteomes" id="UP000275024"/>
    </source>
</evidence>
<dbReference type="EMBL" id="RBDX01000006">
    <property type="protein sequence ID" value="RKN10159.1"/>
    <property type="molecule type" value="Genomic_DNA"/>
</dbReference>
<feature type="compositionally biased region" description="Polar residues" evidence="1">
    <location>
        <begin position="60"/>
        <end position="69"/>
    </location>
</feature>
<accession>A0A3A9WBM2</accession>
<dbReference type="AlphaFoldDB" id="A0A3A9WBM2"/>
<sequence length="401" mass="44205">MVAGALLLGPVLAGCSREDGAPATEDKGAAGQEAKEARERAGRDAGAERAAPRLIGDGSTAFTGRQPHQPTAERLAPGEEPPQFVVFSWDGAGEDGNELFSRFRELGKRYDAHMTYFLSGLYLLPESERATYRPPGRAPGASDIGYLRDENIAATLEQLRAAWLDGSEIGTHFNGHFCGPEGVSSWSADDWREEIEQAKWMVRNWRTTTGLEDMEPLPFDYEKELIGGRAPCLEGQDNLLAAAAEMGFRYDSSGNGLQVWPERREGLWDIPLQSVPVPGRAFETLSMDYNFKVNGAGEAEMRDGLLEAFDRAYDGNRAPLIVGNHFNDWNDGAYMNAVESVIKELCPRDDVHCVSFRQLVDWLDAQDPAVLEQLRTLGVGERPDGGWEAFLQDLPAARPRD</sequence>
<evidence type="ECO:0008006" key="6">
    <source>
        <dbReference type="Google" id="ProtNLM"/>
    </source>
</evidence>
<dbReference type="PANTHER" id="PTHR45985">
    <property type="match status" value="1"/>
</dbReference>
<feature type="region of interest" description="Disordered" evidence="1">
    <location>
        <begin position="14"/>
        <end position="80"/>
    </location>
</feature>
<comment type="caution">
    <text evidence="2">The sequence shown here is derived from an EMBL/GenBank/DDBJ whole genome shotgun (WGS) entry which is preliminary data.</text>
</comment>
<feature type="compositionally biased region" description="Basic and acidic residues" evidence="1">
    <location>
        <begin position="16"/>
        <end position="51"/>
    </location>
</feature>
<reference evidence="4 5" key="1">
    <citation type="submission" date="2018-09" db="EMBL/GenBank/DDBJ databases">
        <title>Streptomyces sp. nov. DS1-2, an endophytic actinomycete isolated from roots of Dendrobium scabrilingue.</title>
        <authorList>
            <person name="Kuncharoen N."/>
            <person name="Kudo T."/>
            <person name="Ohkuma M."/>
            <person name="Yuki M."/>
            <person name="Tanasupawat S."/>
        </authorList>
    </citation>
    <scope>NUCLEOTIDE SEQUENCE [LARGE SCALE GENOMIC DNA]</scope>
    <source>
        <strain evidence="2 5">AZ1-7</strain>
        <strain evidence="3 4">DS1-2</strain>
    </source>
</reference>
<protein>
    <recommendedName>
        <fullName evidence="6">Lipoprotein</fullName>
    </recommendedName>
</protein>
<evidence type="ECO:0000313" key="4">
    <source>
        <dbReference type="Proteomes" id="UP000268652"/>
    </source>
</evidence>
<evidence type="ECO:0000256" key="1">
    <source>
        <dbReference type="SAM" id="MobiDB-lite"/>
    </source>
</evidence>
<dbReference type="Gene3D" id="3.20.20.370">
    <property type="entry name" value="Glycoside hydrolase/deacetylase"/>
    <property type="match status" value="1"/>
</dbReference>
<dbReference type="SUPFAM" id="SSF88713">
    <property type="entry name" value="Glycoside hydrolase/deacetylase"/>
    <property type="match status" value="1"/>
</dbReference>
<name>A0A3A9WBM2_9ACTN</name>
<evidence type="ECO:0000313" key="2">
    <source>
        <dbReference type="EMBL" id="RKN10159.1"/>
    </source>
</evidence>
<dbReference type="EMBL" id="RBDY01000006">
    <property type="protein sequence ID" value="RKN24501.1"/>
    <property type="molecule type" value="Genomic_DNA"/>
</dbReference>
<organism evidence="2 5">
    <name type="scientific">Streptomyces radicis</name>
    <dbReference type="NCBI Taxonomy" id="1750517"/>
    <lineage>
        <taxon>Bacteria</taxon>
        <taxon>Bacillati</taxon>
        <taxon>Actinomycetota</taxon>
        <taxon>Actinomycetes</taxon>
        <taxon>Kitasatosporales</taxon>
        <taxon>Streptomycetaceae</taxon>
        <taxon>Streptomyces</taxon>
    </lineage>
</organism>